<keyword evidence="2" id="KW-1185">Reference proteome</keyword>
<name>A0A8K0WIY0_9HYPO</name>
<dbReference type="Proteomes" id="UP000813444">
    <property type="component" value="Unassembled WGS sequence"/>
</dbReference>
<dbReference type="AlphaFoldDB" id="A0A8K0WIY0"/>
<proteinExistence type="predicted"/>
<gene>
    <name evidence="1" type="ORF">B0I35DRAFT_415218</name>
</gene>
<reference evidence="1" key="1">
    <citation type="journal article" date="2021" name="Nat. Commun.">
        <title>Genetic determinants of endophytism in the Arabidopsis root mycobiome.</title>
        <authorList>
            <person name="Mesny F."/>
            <person name="Miyauchi S."/>
            <person name="Thiergart T."/>
            <person name="Pickel B."/>
            <person name="Atanasova L."/>
            <person name="Karlsson M."/>
            <person name="Huettel B."/>
            <person name="Barry K.W."/>
            <person name="Haridas S."/>
            <person name="Chen C."/>
            <person name="Bauer D."/>
            <person name="Andreopoulos W."/>
            <person name="Pangilinan J."/>
            <person name="LaButti K."/>
            <person name="Riley R."/>
            <person name="Lipzen A."/>
            <person name="Clum A."/>
            <person name="Drula E."/>
            <person name="Henrissat B."/>
            <person name="Kohler A."/>
            <person name="Grigoriev I.V."/>
            <person name="Martin F.M."/>
            <person name="Hacquard S."/>
        </authorList>
    </citation>
    <scope>NUCLEOTIDE SEQUENCE</scope>
    <source>
        <strain evidence="1">MPI-CAGE-CH-0235</strain>
    </source>
</reference>
<sequence length="103" mass="12406">MPRRLCLIYFRHIRLYCSLIRLFCTLRLTLTNMCRHCWLASLPFIICDFIKLIKVSKSSFYHCPLQSKEVLEETVIFGLCVLPKLYWLQRTKLYMLQKIKSLT</sequence>
<dbReference type="EMBL" id="JAGPNK010000035">
    <property type="protein sequence ID" value="KAH7303358.1"/>
    <property type="molecule type" value="Genomic_DNA"/>
</dbReference>
<organism evidence="1 2">
    <name type="scientific">Stachybotrys elegans</name>
    <dbReference type="NCBI Taxonomy" id="80388"/>
    <lineage>
        <taxon>Eukaryota</taxon>
        <taxon>Fungi</taxon>
        <taxon>Dikarya</taxon>
        <taxon>Ascomycota</taxon>
        <taxon>Pezizomycotina</taxon>
        <taxon>Sordariomycetes</taxon>
        <taxon>Hypocreomycetidae</taxon>
        <taxon>Hypocreales</taxon>
        <taxon>Stachybotryaceae</taxon>
        <taxon>Stachybotrys</taxon>
    </lineage>
</organism>
<comment type="caution">
    <text evidence="1">The sequence shown here is derived from an EMBL/GenBank/DDBJ whole genome shotgun (WGS) entry which is preliminary data.</text>
</comment>
<protein>
    <submittedName>
        <fullName evidence="1">Uncharacterized protein</fullName>
    </submittedName>
</protein>
<evidence type="ECO:0000313" key="2">
    <source>
        <dbReference type="Proteomes" id="UP000813444"/>
    </source>
</evidence>
<evidence type="ECO:0000313" key="1">
    <source>
        <dbReference type="EMBL" id="KAH7303358.1"/>
    </source>
</evidence>
<accession>A0A8K0WIY0</accession>